<feature type="region of interest" description="Disordered" evidence="1">
    <location>
        <begin position="1"/>
        <end position="26"/>
    </location>
</feature>
<accession>A0A0N0NJ00</accession>
<dbReference type="InterPro" id="IPR047975">
    <property type="entry name" value="Heme_bind_FMP"/>
</dbReference>
<name>A0A0N0NJ00_9EURO</name>
<sequence length="539" mass="58572">MSHQAAHPKAQPHKATHARTAQPHTAAHVPAAQPLFNVAVPTSFRIEAVDAKAEQTAGHATRAALRKARGLPDNVSLLHPDKPKFPSEFVAQPVPQPGPQQPLQPTPTTNETSTGVEPGSLGIALSKFVGEFQGNGFNSILRPQNGPNGQGTSDNLLELNFTHETLTFLAEDVLGDIPNRGSQLQPDINLRGIPYTQRIKDLANGETGKGDLPIDTAPAIHFEQGLFVRTPALIPWKDNTFTAKVDTPILPATVSRMASIPHGTTINAQALDPTTVTPGAPVFQNLDVQNTFPFSLDKTPADAADPSFFPQLQFKTDVTKDRIPLDLRKFDTAGTINEAQFKNPENYLKDNNDKKTIKEHITFTVDTQPQIALWGGGTDNVAHLAEHEVTDPTTGEVETNDASKPLADGTVLSTANANAIHVACKYWISSVEETITIPVFDKATLPRINQDPAKKDDFANIVWPVVSPTKIDGVGQPDFQITLDKNDTEFQAKVLYTQIQYAQTVMLDFNTLRWPHVSVNSLVPSTPVIIATEADFTRV</sequence>
<feature type="region of interest" description="Disordered" evidence="1">
    <location>
        <begin position="81"/>
        <end position="118"/>
    </location>
</feature>
<reference evidence="2 3" key="1">
    <citation type="submission" date="2015-06" db="EMBL/GenBank/DDBJ databases">
        <title>Draft genome of the ant-associated black yeast Phialophora attae CBS 131958.</title>
        <authorList>
            <person name="Moreno L.F."/>
            <person name="Stielow B.J."/>
            <person name="de Hoog S."/>
            <person name="Vicente V.A."/>
            <person name="Weiss V.A."/>
            <person name="de Vries M."/>
            <person name="Cruz L.M."/>
            <person name="Souza E.M."/>
        </authorList>
    </citation>
    <scope>NUCLEOTIDE SEQUENCE [LARGE SCALE GENOMIC DNA]</scope>
    <source>
        <strain evidence="2 3">CBS 131958</strain>
    </source>
</reference>
<dbReference type="EMBL" id="LFJN01000032">
    <property type="protein sequence ID" value="KPI36338.1"/>
    <property type="molecule type" value="Genomic_DNA"/>
</dbReference>
<dbReference type="NCBIfam" id="NF040572">
    <property type="entry name" value="heme_bind_FMP"/>
    <property type="match status" value="1"/>
</dbReference>
<dbReference type="VEuPathDB" id="FungiDB:AB675_7297"/>
<evidence type="ECO:0000313" key="3">
    <source>
        <dbReference type="Proteomes" id="UP000038010"/>
    </source>
</evidence>
<protein>
    <submittedName>
        <fullName evidence="2">Uncharacterized protein</fullName>
    </submittedName>
</protein>
<dbReference type="AlphaFoldDB" id="A0A0N0NJ00"/>
<dbReference type="GeneID" id="28739532"/>
<proteinExistence type="predicted"/>
<dbReference type="RefSeq" id="XP_017996301.1">
    <property type="nucleotide sequence ID" value="XM_018147652.1"/>
</dbReference>
<dbReference type="OrthoDB" id="1933717at2759"/>
<organism evidence="2 3">
    <name type="scientific">Cyphellophora attinorum</name>
    <dbReference type="NCBI Taxonomy" id="1664694"/>
    <lineage>
        <taxon>Eukaryota</taxon>
        <taxon>Fungi</taxon>
        <taxon>Dikarya</taxon>
        <taxon>Ascomycota</taxon>
        <taxon>Pezizomycotina</taxon>
        <taxon>Eurotiomycetes</taxon>
        <taxon>Chaetothyriomycetidae</taxon>
        <taxon>Chaetothyriales</taxon>
        <taxon>Cyphellophoraceae</taxon>
        <taxon>Cyphellophora</taxon>
    </lineage>
</organism>
<keyword evidence="3" id="KW-1185">Reference proteome</keyword>
<gene>
    <name evidence="2" type="ORF">AB675_7297</name>
</gene>
<evidence type="ECO:0000313" key="2">
    <source>
        <dbReference type="EMBL" id="KPI36338.1"/>
    </source>
</evidence>
<evidence type="ECO:0000256" key="1">
    <source>
        <dbReference type="SAM" id="MobiDB-lite"/>
    </source>
</evidence>
<feature type="compositionally biased region" description="Pro residues" evidence="1">
    <location>
        <begin position="94"/>
        <end position="105"/>
    </location>
</feature>
<dbReference type="Proteomes" id="UP000038010">
    <property type="component" value="Unassembled WGS sequence"/>
</dbReference>
<comment type="caution">
    <text evidence="2">The sequence shown here is derived from an EMBL/GenBank/DDBJ whole genome shotgun (WGS) entry which is preliminary data.</text>
</comment>